<gene>
    <name evidence="1" type="ORF">NPIL_36661</name>
</gene>
<protein>
    <submittedName>
        <fullName evidence="1">Uncharacterized protein</fullName>
    </submittedName>
</protein>
<dbReference type="AlphaFoldDB" id="A0A8X6TAW6"/>
<organism evidence="1 2">
    <name type="scientific">Nephila pilipes</name>
    <name type="common">Giant wood spider</name>
    <name type="synonym">Nephila maculata</name>
    <dbReference type="NCBI Taxonomy" id="299642"/>
    <lineage>
        <taxon>Eukaryota</taxon>
        <taxon>Metazoa</taxon>
        <taxon>Ecdysozoa</taxon>
        <taxon>Arthropoda</taxon>
        <taxon>Chelicerata</taxon>
        <taxon>Arachnida</taxon>
        <taxon>Araneae</taxon>
        <taxon>Araneomorphae</taxon>
        <taxon>Entelegynae</taxon>
        <taxon>Araneoidea</taxon>
        <taxon>Nephilidae</taxon>
        <taxon>Nephila</taxon>
    </lineage>
</organism>
<comment type="caution">
    <text evidence="1">The sequence shown here is derived from an EMBL/GenBank/DDBJ whole genome shotgun (WGS) entry which is preliminary data.</text>
</comment>
<name>A0A8X6TAW6_NEPPI</name>
<evidence type="ECO:0000313" key="1">
    <source>
        <dbReference type="EMBL" id="GFS95068.1"/>
    </source>
</evidence>
<evidence type="ECO:0000313" key="2">
    <source>
        <dbReference type="Proteomes" id="UP000887013"/>
    </source>
</evidence>
<sequence length="132" mass="15509">MSKLLEPGINNYREVKEVFPSLDIKFYKKVSKIRTSDVKIKGQCNFMDKQQKGLPRKRGIVTEVIYSKKLQLMKGGIALEIECLLANKTAKKRRNIRNLQVRHLMKLTPIVQMYHRMNSLRNVYSREDLKVT</sequence>
<dbReference type="EMBL" id="BMAW01005608">
    <property type="protein sequence ID" value="GFS95068.1"/>
    <property type="molecule type" value="Genomic_DNA"/>
</dbReference>
<proteinExistence type="predicted"/>
<reference evidence="1" key="1">
    <citation type="submission" date="2020-08" db="EMBL/GenBank/DDBJ databases">
        <title>Multicomponent nature underlies the extraordinary mechanical properties of spider dragline silk.</title>
        <authorList>
            <person name="Kono N."/>
            <person name="Nakamura H."/>
            <person name="Mori M."/>
            <person name="Yoshida Y."/>
            <person name="Ohtoshi R."/>
            <person name="Malay A.D."/>
            <person name="Moran D.A.P."/>
            <person name="Tomita M."/>
            <person name="Numata K."/>
            <person name="Arakawa K."/>
        </authorList>
    </citation>
    <scope>NUCLEOTIDE SEQUENCE</scope>
</reference>
<accession>A0A8X6TAW6</accession>
<dbReference type="Proteomes" id="UP000887013">
    <property type="component" value="Unassembled WGS sequence"/>
</dbReference>
<keyword evidence="2" id="KW-1185">Reference proteome</keyword>